<dbReference type="Pfam" id="PF01345">
    <property type="entry name" value="DUF11"/>
    <property type="match status" value="1"/>
</dbReference>
<keyword evidence="5" id="KW-1185">Reference proteome</keyword>
<feature type="compositionally biased region" description="Basic and acidic residues" evidence="1">
    <location>
        <begin position="785"/>
        <end position="794"/>
    </location>
</feature>
<protein>
    <submittedName>
        <fullName evidence="4">DUF11 domain-containing protein</fullName>
    </submittedName>
</protein>
<feature type="region of interest" description="Disordered" evidence="1">
    <location>
        <begin position="1312"/>
        <end position="1403"/>
    </location>
</feature>
<accession>A0ABR7FRM0</accession>
<dbReference type="Gene3D" id="2.60.40.740">
    <property type="match status" value="2"/>
</dbReference>
<reference evidence="4 5" key="1">
    <citation type="submission" date="2020-08" db="EMBL/GenBank/DDBJ databases">
        <title>Genome public.</title>
        <authorList>
            <person name="Liu C."/>
            <person name="Sun Q."/>
        </authorList>
    </citation>
    <scope>NUCLEOTIDE SEQUENCE [LARGE SCALE GENOMIC DNA]</scope>
    <source>
        <strain evidence="4 5">NSJ-7</strain>
    </source>
</reference>
<proteinExistence type="predicted"/>
<dbReference type="InterPro" id="IPR047589">
    <property type="entry name" value="DUF11_rpt"/>
</dbReference>
<name>A0ABR7FRM0_9FIRM</name>
<feature type="region of interest" description="Disordered" evidence="1">
    <location>
        <begin position="785"/>
        <end position="806"/>
    </location>
</feature>
<feature type="compositionally biased region" description="Low complexity" evidence="1">
    <location>
        <begin position="1134"/>
        <end position="1147"/>
    </location>
</feature>
<sequence length="1486" mass="158284">MRRETQSRKKHKSAYKKIGVLFCAFLLLIMNMYPTWACDFVASNYNSADIESVENSGTETDEEASPGVSESEDEAVDTETPPDVSESEDEGELPDSSDVEENTGADEDVSEPDEGGSDTDDALASGQDDEKSKRKVMKASAEARVSAAESGYVVTGGVEGTDYEVTNAGQGGKNVLLIKTDKSLTIKNANPAAANAIGIQIAPNIEAHVTLAGVNIHSYAPFNLMTPTVCYLTLADGTTNTLDATGYATAGLHCGGGSTLYIDDSVPNWDTYGDMVTPKNGMIGEDVTLANGDQLKAGDSLRRLNSTNIGKLVARGGAASAGIGTGPMENGGTMVFNGGDIDARGTTGSGLTDAGAGIGMGSGIKRPSSGGDKGANGGTMIFNSAKVYAKGAYHAAGIGAGYSAGAESHPKQWGSDPTDIRKNGTGTCGNIFINGGYLQSVGGAHGNAFGGACGTTATGNTIKVTGGTLLPYSVSGWNDIGGAGGTVIVSGGSVNGGKFQSSDGKAYADDAKTTEVKMVTIDLGGEKVGDQPLGERDDDIEEWDLSIGGANYPYGAPSKTDKGKLYLWLPASAAGKEIKVDFAIFDGTDKVSFEPFYVPEVGDGNTELKRYVDFTLPEDYAKNLVKKYDGKPFGTLDLTSYNDGKGIYTGKKDNKYLLDNTKMEYSYLQYDKEIGAAIPNTGGDQSLSDAGYYLLTVTSGEFTKPGSDFAKSYWGHRATGFAEIQKVNSKTTISATRAVVGTESSNTIEIVADIVSADDTAVTCGYPTGEAQFYIDGKPLGKPVKLDPDSKDNPAEMTVSQEKKEDERNHTVITYHYVPSADDSWILDPIAGNKHKIEIKYTPDKNYYESKASASPDIIIVPIDNANFKVEDATDKAVKVQIRDKDTLTKNFDDLLAHKDGYYYFPLDITTDSKAPFEFSFVKGDKNLAEIIEEKQLDGSKLYYVKVKGSGTVDIQVKQPATSAYKESKLTFTLKVPLYHGSPVPETTKKAVNLYYPDKPVKAGDTIKYTISTTNKKIGTVWTNVIVWDKLPEMLELQKGTIKLHKPDGTIQMIPDNYFDETTRILKVPAADQVMGGEVYQVTFLAKVADSYTDAQKNELKNIATASGYEYSGDPDDQDEVKPGDFDPEDYDKPTGTPDGTTGITPGDDIEGKPGNPAYPDDDDKDYPGQGTPSAPSLPEEIVPESPTEADLTLVKNAENTTRESGKARPGDVIKYTITIRNTMLGSVWYNAAIVDPLPAGLELDSTQPITVMRDGKTVKELHNDTGKRNDGYDDKEKTVGVYVGDLYGAESATVEFYAIVGTGEVKNIAKASGLTPDEKEKTDTPKDPGTPKEPADQDHPNDGELKPESKPVSPEKPTIPIFPEDPDNPDNPDDPDSPDNPDKPTGPQGGINIDTDGDGIPDINIDIDGDGVPDINIDTDGHGKADINIDTDGDGIADTNIDTNGNWIADANIVQTSDRNNLLGYVLLLVGTAGALIAVLKRRKC</sequence>
<dbReference type="Proteomes" id="UP000635828">
    <property type="component" value="Unassembled WGS sequence"/>
</dbReference>
<keyword evidence="2" id="KW-1133">Transmembrane helix</keyword>
<feature type="region of interest" description="Disordered" evidence="1">
    <location>
        <begin position="1107"/>
        <end position="1187"/>
    </location>
</feature>
<organism evidence="4 5">
    <name type="scientific">Anaerostipes hominis</name>
    <name type="common">ex Liu et al. 2021</name>
    <dbReference type="NCBI Taxonomy" id="2763018"/>
    <lineage>
        <taxon>Bacteria</taxon>
        <taxon>Bacillati</taxon>
        <taxon>Bacillota</taxon>
        <taxon>Clostridia</taxon>
        <taxon>Lachnospirales</taxon>
        <taxon>Lachnospiraceae</taxon>
        <taxon>Anaerostipes</taxon>
    </lineage>
</organism>
<feature type="region of interest" description="Disordered" evidence="1">
    <location>
        <begin position="52"/>
        <end position="137"/>
    </location>
</feature>
<feature type="compositionally biased region" description="Acidic residues" evidence="1">
    <location>
        <begin position="1365"/>
        <end position="1380"/>
    </location>
</feature>
<keyword evidence="2" id="KW-0812">Transmembrane</keyword>
<evidence type="ECO:0000256" key="2">
    <source>
        <dbReference type="SAM" id="Phobius"/>
    </source>
</evidence>
<feature type="compositionally biased region" description="Basic and acidic residues" evidence="1">
    <location>
        <begin position="1317"/>
        <end position="1350"/>
    </location>
</feature>
<evidence type="ECO:0000313" key="5">
    <source>
        <dbReference type="Proteomes" id="UP000635828"/>
    </source>
</evidence>
<evidence type="ECO:0000259" key="3">
    <source>
        <dbReference type="Pfam" id="PF01345"/>
    </source>
</evidence>
<evidence type="ECO:0000313" key="4">
    <source>
        <dbReference type="EMBL" id="MBC5677837.1"/>
    </source>
</evidence>
<feature type="compositionally biased region" description="Acidic residues" evidence="1">
    <location>
        <begin position="59"/>
        <end position="77"/>
    </location>
</feature>
<dbReference type="RefSeq" id="WP_158221718.1">
    <property type="nucleotide sequence ID" value="NZ_JACOOS010000010.1"/>
</dbReference>
<evidence type="ECO:0000256" key="1">
    <source>
        <dbReference type="SAM" id="MobiDB-lite"/>
    </source>
</evidence>
<dbReference type="InterPro" id="IPR001434">
    <property type="entry name" value="OmcB-like_DUF11"/>
</dbReference>
<dbReference type="EMBL" id="JACOOS010000010">
    <property type="protein sequence ID" value="MBC5677837.1"/>
    <property type="molecule type" value="Genomic_DNA"/>
</dbReference>
<keyword evidence="2" id="KW-0472">Membrane</keyword>
<feature type="transmembrane region" description="Helical" evidence="2">
    <location>
        <begin position="1463"/>
        <end position="1481"/>
    </location>
</feature>
<feature type="compositionally biased region" description="Acidic residues" evidence="1">
    <location>
        <begin position="85"/>
        <end position="121"/>
    </location>
</feature>
<gene>
    <name evidence="4" type="ORF">H8S22_09550</name>
</gene>
<feature type="domain" description="DUF11" evidence="3">
    <location>
        <begin position="1191"/>
        <end position="1324"/>
    </location>
</feature>
<comment type="caution">
    <text evidence="4">The sequence shown here is derived from an EMBL/GenBank/DDBJ whole genome shotgun (WGS) entry which is preliminary data.</text>
</comment>
<dbReference type="NCBIfam" id="TIGR01451">
    <property type="entry name" value="B_ant_repeat"/>
    <property type="match status" value="2"/>
</dbReference>